<feature type="transmembrane region" description="Helical" evidence="1">
    <location>
        <begin position="61"/>
        <end position="80"/>
    </location>
</feature>
<comment type="caution">
    <text evidence="3">The sequence shown here is derived from an EMBL/GenBank/DDBJ whole genome shotgun (WGS) entry which is preliminary data.</text>
</comment>
<evidence type="ECO:0000313" key="4">
    <source>
        <dbReference type="Proteomes" id="UP000078454"/>
    </source>
</evidence>
<keyword evidence="1" id="KW-0812">Transmembrane</keyword>
<keyword evidence="4" id="KW-1185">Reference proteome</keyword>
<feature type="transmembrane region" description="Helical" evidence="1">
    <location>
        <begin position="140"/>
        <end position="159"/>
    </location>
</feature>
<dbReference type="InterPro" id="IPR012867">
    <property type="entry name" value="DUF1648"/>
</dbReference>
<feature type="transmembrane region" description="Helical" evidence="1">
    <location>
        <begin position="16"/>
        <end position="35"/>
    </location>
</feature>
<feature type="transmembrane region" description="Helical" evidence="1">
    <location>
        <begin position="107"/>
        <end position="128"/>
    </location>
</feature>
<reference evidence="3 4" key="1">
    <citation type="submission" date="2016-05" db="EMBL/GenBank/DDBJ databases">
        <title>Paenibacillus sp. 1ZS3-15 nov., isolated from the rhizosphere soil.</title>
        <authorList>
            <person name="Zhang X.X."/>
            <person name="Zhang J."/>
        </authorList>
    </citation>
    <scope>NUCLEOTIDE SEQUENCE [LARGE SCALE GENOMIC DNA]</scope>
    <source>
        <strain evidence="3 4">1ZS3-15</strain>
    </source>
</reference>
<evidence type="ECO:0000259" key="2">
    <source>
        <dbReference type="Pfam" id="PF07853"/>
    </source>
</evidence>
<evidence type="ECO:0000256" key="1">
    <source>
        <dbReference type="SAM" id="Phobius"/>
    </source>
</evidence>
<dbReference type="RefSeq" id="WP_068669641.1">
    <property type="nucleotide sequence ID" value="NZ_LYPB01000089.1"/>
</dbReference>
<name>A0A198A0R1_9BACL</name>
<organism evidence="3 4">
    <name type="scientific">Paenibacillus oryzisoli</name>
    <dbReference type="NCBI Taxonomy" id="1850517"/>
    <lineage>
        <taxon>Bacteria</taxon>
        <taxon>Bacillati</taxon>
        <taxon>Bacillota</taxon>
        <taxon>Bacilli</taxon>
        <taxon>Bacillales</taxon>
        <taxon>Paenibacillaceae</taxon>
        <taxon>Paenibacillus</taxon>
    </lineage>
</organism>
<sequence length="165" mass="18740">MENRPVIQLAKSRIETVLDVISLLAFLGMIAYVAYEWHDMPERIPMHFNGKGEIDGWGNKMSLIAVPCIGVIIYVGLTLLSKVPHVYNYPSQITSQNARGQYQNARLLINSMKTIILILFAFIEWSIIQSAKEGTAELNLWVLGFILLILFGTIIFFIIRSKQLK</sequence>
<evidence type="ECO:0000313" key="3">
    <source>
        <dbReference type="EMBL" id="OAS14601.1"/>
    </source>
</evidence>
<dbReference type="Proteomes" id="UP000078454">
    <property type="component" value="Unassembled WGS sequence"/>
</dbReference>
<gene>
    <name evidence="3" type="ORF">A8708_34475</name>
</gene>
<feature type="domain" description="DUF1648" evidence="2">
    <location>
        <begin position="26"/>
        <end position="70"/>
    </location>
</feature>
<keyword evidence="1" id="KW-0472">Membrane</keyword>
<protein>
    <recommendedName>
        <fullName evidence="2">DUF1648 domain-containing protein</fullName>
    </recommendedName>
</protein>
<dbReference type="AlphaFoldDB" id="A0A198A0R1"/>
<dbReference type="EMBL" id="LYPB01000089">
    <property type="protein sequence ID" value="OAS14601.1"/>
    <property type="molecule type" value="Genomic_DNA"/>
</dbReference>
<accession>A0A198A0R1</accession>
<keyword evidence="1" id="KW-1133">Transmembrane helix</keyword>
<dbReference type="Pfam" id="PF07853">
    <property type="entry name" value="DUF1648"/>
    <property type="match status" value="1"/>
</dbReference>
<dbReference type="OrthoDB" id="9808690at2"/>
<proteinExistence type="predicted"/>
<dbReference type="STRING" id="1850517.A8708_34475"/>